<comment type="caution">
    <text evidence="1">The sequence shown here is derived from an EMBL/GenBank/DDBJ whole genome shotgun (WGS) entry which is preliminary data.</text>
</comment>
<dbReference type="Proteomes" id="UP001457197">
    <property type="component" value="Unassembled WGS sequence"/>
</dbReference>
<sequence>MKVTTLDEKSIRDIGHAFGYYDYEEETGMSAAFSGKEATANYICAYVRGVLRGGFLHTTSERGEGYIAYKLPKEKMGLKTMWPIACGMLHNSTLKRLLQFGIAIKRGGASLQDRMDKEKKPYIFVGLVCVREQYQGQGYMRKVLDLAFAEGDRLGVPVILETDAKSKCDKYVHLGMELAGVRDIGEFGKLYDLIKKPDAEKQQSVSTEASTSK</sequence>
<dbReference type="CDD" id="cd04301">
    <property type="entry name" value="NAT_SF"/>
    <property type="match status" value="1"/>
</dbReference>
<dbReference type="InterPro" id="IPR016181">
    <property type="entry name" value="Acyl_CoA_acyltransferase"/>
</dbReference>
<organism evidence="1 2">
    <name type="scientific">Faecalibacterium tardum</name>
    <dbReference type="NCBI Taxonomy" id="3133156"/>
    <lineage>
        <taxon>Bacteria</taxon>
        <taxon>Bacillati</taxon>
        <taxon>Bacillota</taxon>
        <taxon>Clostridia</taxon>
        <taxon>Eubacteriales</taxon>
        <taxon>Oscillospiraceae</taxon>
        <taxon>Faecalibacterium</taxon>
    </lineage>
</organism>
<keyword evidence="2" id="KW-1185">Reference proteome</keyword>
<name>A0ABV1AZ28_9FIRM</name>
<reference evidence="1 2" key="1">
    <citation type="submission" date="2024-03" db="EMBL/GenBank/DDBJ databases">
        <title>Human intestinal bacterial collection.</title>
        <authorList>
            <person name="Pauvert C."/>
            <person name="Hitch T.C.A."/>
            <person name="Clavel T."/>
        </authorList>
    </citation>
    <scope>NUCLEOTIDE SEQUENCE [LARGE SCALE GENOMIC DNA]</scope>
    <source>
        <strain evidence="1 2">CLA-AA-H175</strain>
    </source>
</reference>
<dbReference type="EMBL" id="JBBMEO010000016">
    <property type="protein sequence ID" value="MEQ2362487.1"/>
    <property type="molecule type" value="Genomic_DNA"/>
</dbReference>
<dbReference type="Gene3D" id="3.40.630.30">
    <property type="match status" value="1"/>
</dbReference>
<keyword evidence="1" id="KW-0012">Acyltransferase</keyword>
<dbReference type="GO" id="GO:0016746">
    <property type="term" value="F:acyltransferase activity"/>
    <property type="evidence" value="ECO:0007669"/>
    <property type="project" value="UniProtKB-KW"/>
</dbReference>
<evidence type="ECO:0000313" key="1">
    <source>
        <dbReference type="EMBL" id="MEQ2362487.1"/>
    </source>
</evidence>
<dbReference type="RefSeq" id="WP_249234239.1">
    <property type="nucleotide sequence ID" value="NZ_JBBMEO010000016.1"/>
</dbReference>
<gene>
    <name evidence="1" type="ORF">WMO44_10105</name>
</gene>
<dbReference type="SUPFAM" id="SSF55729">
    <property type="entry name" value="Acyl-CoA N-acyltransferases (Nat)"/>
    <property type="match status" value="1"/>
</dbReference>
<protein>
    <submittedName>
        <fullName evidence="1">GNAT family N-acetyltransferase</fullName>
        <ecNumber evidence="1">2.3.1.-</ecNumber>
    </submittedName>
</protein>
<proteinExistence type="predicted"/>
<keyword evidence="1" id="KW-0808">Transferase</keyword>
<evidence type="ECO:0000313" key="2">
    <source>
        <dbReference type="Proteomes" id="UP001457197"/>
    </source>
</evidence>
<accession>A0ABV1AZ28</accession>
<dbReference type="EC" id="2.3.1.-" evidence="1"/>